<evidence type="ECO:0000313" key="2">
    <source>
        <dbReference type="EMBL" id="RTE68159.1"/>
    </source>
</evidence>
<name>A0A430KXD5_9HYPO</name>
<feature type="region of interest" description="Disordered" evidence="1">
    <location>
        <begin position="1"/>
        <end position="39"/>
    </location>
</feature>
<sequence>MTGTKRKRPCGVSLMPSRLPPEAVIDISSDPDSEKQPLPKAQRFQLAEDIDYDDGWFHATNAMDKSDTEPTLCEEQQDVVDRILRGRNVFYTGSAGCRSVQNQPNV</sequence>
<reference evidence="2 3" key="1">
    <citation type="submission" date="2017-06" db="EMBL/GenBank/DDBJ databases">
        <title>Comparative genomic analysis of Ambrosia Fusariam Clade fungi.</title>
        <authorList>
            <person name="Stajich J.E."/>
            <person name="Carrillo J."/>
            <person name="Kijimoto T."/>
            <person name="Eskalen A."/>
            <person name="O'Donnell K."/>
            <person name="Kasson M."/>
        </authorList>
    </citation>
    <scope>NUCLEOTIDE SEQUENCE [LARGE SCALE GENOMIC DNA]</scope>
    <source>
        <strain evidence="2 3">UCR1854</strain>
    </source>
</reference>
<comment type="caution">
    <text evidence="2">The sequence shown here is derived from an EMBL/GenBank/DDBJ whole genome shotgun (WGS) entry which is preliminary data.</text>
</comment>
<evidence type="ECO:0000313" key="3">
    <source>
        <dbReference type="Proteomes" id="UP000287124"/>
    </source>
</evidence>
<dbReference type="EMBL" id="MIKF01001089">
    <property type="protein sequence ID" value="RTE68159.1"/>
    <property type="molecule type" value="Genomic_DNA"/>
</dbReference>
<dbReference type="Proteomes" id="UP000287124">
    <property type="component" value="Unassembled WGS sequence"/>
</dbReference>
<proteinExistence type="predicted"/>
<organism evidence="2 3">
    <name type="scientific">Fusarium euwallaceae</name>
    <dbReference type="NCBI Taxonomy" id="1147111"/>
    <lineage>
        <taxon>Eukaryota</taxon>
        <taxon>Fungi</taxon>
        <taxon>Dikarya</taxon>
        <taxon>Ascomycota</taxon>
        <taxon>Pezizomycotina</taxon>
        <taxon>Sordariomycetes</taxon>
        <taxon>Hypocreomycetidae</taxon>
        <taxon>Hypocreales</taxon>
        <taxon>Nectriaceae</taxon>
        <taxon>Fusarium</taxon>
        <taxon>Fusarium solani species complex</taxon>
    </lineage>
</organism>
<accession>A0A430KXD5</accession>
<evidence type="ECO:0000256" key="1">
    <source>
        <dbReference type="SAM" id="MobiDB-lite"/>
    </source>
</evidence>
<protein>
    <submittedName>
        <fullName evidence="2">Uncharacterized protein</fullName>
    </submittedName>
</protein>
<keyword evidence="3" id="KW-1185">Reference proteome</keyword>
<dbReference type="AlphaFoldDB" id="A0A430KXD5"/>
<gene>
    <name evidence="2" type="ORF">BHE90_017464</name>
</gene>